<protein>
    <submittedName>
        <fullName evidence="3">Uncharacterized protein</fullName>
    </submittedName>
</protein>
<feature type="region of interest" description="Disordered" evidence="1">
    <location>
        <begin position="1"/>
        <end position="84"/>
    </location>
</feature>
<evidence type="ECO:0000256" key="1">
    <source>
        <dbReference type="SAM" id="MobiDB-lite"/>
    </source>
</evidence>
<dbReference type="OrthoDB" id="2997452at2759"/>
<keyword evidence="2" id="KW-0812">Transmembrane</keyword>
<organism evidence="3 4">
    <name type="scientific">Lentinula aciculospora</name>
    <dbReference type="NCBI Taxonomy" id="153920"/>
    <lineage>
        <taxon>Eukaryota</taxon>
        <taxon>Fungi</taxon>
        <taxon>Dikarya</taxon>
        <taxon>Basidiomycota</taxon>
        <taxon>Agaricomycotina</taxon>
        <taxon>Agaricomycetes</taxon>
        <taxon>Agaricomycetidae</taxon>
        <taxon>Agaricales</taxon>
        <taxon>Marasmiineae</taxon>
        <taxon>Omphalotaceae</taxon>
        <taxon>Lentinula</taxon>
    </lineage>
</organism>
<dbReference type="AlphaFoldDB" id="A0A9W9A584"/>
<sequence>MKMDVASNSAMPAFFDEIDSETQEQPSQPESLGNSDSTAPVALTLESNVVEYPSAREESGSFDPEEPESISPPSSASASILSMPDPLSSSNTSVLYDTIHISDYASILEYGSGVSSPSVAAPGIDAAVDSPEYARRLVNEHYHTSAPSLQPELDHSDHEFGSESEPDSESSFPSVTSSFFFSSPASVASHGPYDDSHGEFNEDGESRGLRATQELVIPSLTLPEALDLPNHFPLETPHPPKLHTDPFQAHNVPSTSNPFRLLVVAPSDSRRTSKAGGDRSASLSERVMKDLEDEISQANALHHLRSFAPPDQDMEAVLETIIDSFFDNELFAAVVLASEIPNDAVSSIKQEIAQFSEALSPLVPVIYLLSAHTITTPDKESTSQSTATRLSSSLQNSPLIPTASLSVSSVQELHKLLTRPDVYQRLHTEAVEKFMKWMTRKQKVEENTRLDDAPISIPNRHARTRRGYGDNNIAPRPIIEDVVVSSSINSEGSWRQFKAQWEASWENAYSLQRQEYPSREDDSQPDSEEELLRIARIRLADTSSVPSGTLKGRRQSRIRKSYLARPQSSSSSSPLPATSPSLPPSSALPSTMPSSLSLPDSLFMSADEIPDMSPLPPIPLVVTFPFPSSTISLLHPSSRNPSRARSRGTASRSRSPYYASEKFTTDSTPFLLDLHAGRFDPLQVPSFLALSLSILAPLRAHMWSATRRIFSVPSRVAGYLSIPGEFRDGLKEDQSADDKLVDSIDFVETVNDDKSNTNSSPSSSFQFRRGLWPTGVMLVSGFLLGFAVGYMRGL</sequence>
<reference evidence="3" key="1">
    <citation type="submission" date="2022-08" db="EMBL/GenBank/DDBJ databases">
        <title>A Global Phylogenomic Analysis of the Shiitake Genus Lentinula.</title>
        <authorList>
            <consortium name="DOE Joint Genome Institute"/>
            <person name="Sierra-Patev S."/>
            <person name="Min B."/>
            <person name="Naranjo-Ortiz M."/>
            <person name="Looney B."/>
            <person name="Konkel Z."/>
            <person name="Slot J.C."/>
            <person name="Sakamoto Y."/>
            <person name="Steenwyk J.L."/>
            <person name="Rokas A."/>
            <person name="Carro J."/>
            <person name="Camarero S."/>
            <person name="Ferreira P."/>
            <person name="Molpeceres G."/>
            <person name="Ruiz-Duenas F.J."/>
            <person name="Serrano A."/>
            <person name="Henrissat B."/>
            <person name="Drula E."/>
            <person name="Hughes K.W."/>
            <person name="Mata J.L."/>
            <person name="Ishikawa N.K."/>
            <person name="Vargas-Isla R."/>
            <person name="Ushijima S."/>
            <person name="Smith C.A."/>
            <person name="Ahrendt S."/>
            <person name="Andreopoulos W."/>
            <person name="He G."/>
            <person name="Labutti K."/>
            <person name="Lipzen A."/>
            <person name="Ng V."/>
            <person name="Riley R."/>
            <person name="Sandor L."/>
            <person name="Barry K."/>
            <person name="Martinez A.T."/>
            <person name="Xiao Y."/>
            <person name="Gibbons J.G."/>
            <person name="Terashima K."/>
            <person name="Grigoriev I.V."/>
            <person name="Hibbett D.S."/>
        </authorList>
    </citation>
    <scope>NUCLEOTIDE SEQUENCE</scope>
    <source>
        <strain evidence="3">JLM2183</strain>
    </source>
</reference>
<feature type="compositionally biased region" description="Polar residues" evidence="1">
    <location>
        <begin position="23"/>
        <end position="38"/>
    </location>
</feature>
<name>A0A9W9A584_9AGAR</name>
<feature type="region of interest" description="Disordered" evidence="1">
    <location>
        <begin position="228"/>
        <end position="250"/>
    </location>
</feature>
<feature type="region of interest" description="Disordered" evidence="1">
    <location>
        <begin position="544"/>
        <end position="593"/>
    </location>
</feature>
<feature type="compositionally biased region" description="Basic and acidic residues" evidence="1">
    <location>
        <begin position="152"/>
        <end position="161"/>
    </location>
</feature>
<evidence type="ECO:0000256" key="2">
    <source>
        <dbReference type="SAM" id="Phobius"/>
    </source>
</evidence>
<feature type="compositionally biased region" description="Low complexity" evidence="1">
    <location>
        <begin position="69"/>
        <end position="80"/>
    </location>
</feature>
<dbReference type="EMBL" id="JAOTPV010000018">
    <property type="protein sequence ID" value="KAJ4473102.1"/>
    <property type="molecule type" value="Genomic_DNA"/>
</dbReference>
<feature type="compositionally biased region" description="Polar residues" evidence="1">
    <location>
        <begin position="1"/>
        <end position="10"/>
    </location>
</feature>
<feature type="compositionally biased region" description="Low complexity" evidence="1">
    <location>
        <begin position="636"/>
        <end position="655"/>
    </location>
</feature>
<evidence type="ECO:0000313" key="4">
    <source>
        <dbReference type="Proteomes" id="UP001150266"/>
    </source>
</evidence>
<proteinExistence type="predicted"/>
<feature type="compositionally biased region" description="Basic residues" evidence="1">
    <location>
        <begin position="551"/>
        <end position="562"/>
    </location>
</feature>
<gene>
    <name evidence="3" type="ORF">J3R30DRAFT_763873</name>
</gene>
<feature type="region of interest" description="Disordered" evidence="1">
    <location>
        <begin position="145"/>
        <end position="175"/>
    </location>
</feature>
<keyword evidence="2" id="KW-0472">Membrane</keyword>
<feature type="region of interest" description="Disordered" evidence="1">
    <location>
        <begin position="634"/>
        <end position="658"/>
    </location>
</feature>
<comment type="caution">
    <text evidence="3">The sequence shown here is derived from an EMBL/GenBank/DDBJ whole genome shotgun (WGS) entry which is preliminary data.</text>
</comment>
<dbReference type="Proteomes" id="UP001150266">
    <property type="component" value="Unassembled WGS sequence"/>
</dbReference>
<feature type="transmembrane region" description="Helical" evidence="2">
    <location>
        <begin position="770"/>
        <end position="791"/>
    </location>
</feature>
<feature type="compositionally biased region" description="Low complexity" evidence="1">
    <location>
        <begin position="568"/>
        <end position="593"/>
    </location>
</feature>
<accession>A0A9W9A584</accession>
<keyword evidence="2" id="KW-1133">Transmembrane helix</keyword>
<evidence type="ECO:0000313" key="3">
    <source>
        <dbReference type="EMBL" id="KAJ4473102.1"/>
    </source>
</evidence>
<keyword evidence="4" id="KW-1185">Reference proteome</keyword>